<dbReference type="PANTHER" id="PTHR15463">
    <property type="entry name" value="AP1 GAMMA SUBUNIT BINDING PROTEIN 1"/>
    <property type="match status" value="1"/>
</dbReference>
<evidence type="ECO:0000256" key="2">
    <source>
        <dbReference type="ARBA" id="ARBA00004150"/>
    </source>
</evidence>
<dbReference type="Gene3D" id="1.10.238.10">
    <property type="entry name" value="EF-hand"/>
    <property type="match status" value="1"/>
</dbReference>
<feature type="domain" description="EH" evidence="22">
    <location>
        <begin position="365"/>
        <end position="476"/>
    </location>
</feature>
<feature type="compositionally biased region" description="Polar residues" evidence="21">
    <location>
        <begin position="852"/>
        <end position="861"/>
    </location>
</feature>
<comment type="function">
    <text evidence="15">Plays a role in endocytosis and/or membrane trafficking at the trans-Golgi network (TGN). May act by linking the adapter protein complex AP-1 to other proteins. Component of clathrin-coated vesicles. Component of the aftiphilin/p200/gamma-synergin complex, which plays roles in AP1G1/AP-1-mediated protein trafficking including the trafficking of transferrin from early to recycling endosomes, and the membrane trafficking of furin and the lysosomal enzyme cathepsin D between the trans-Golgi network (TGN) and endosomes.</text>
</comment>
<evidence type="ECO:0000256" key="20">
    <source>
        <dbReference type="SAM" id="Coils"/>
    </source>
</evidence>
<evidence type="ECO:0000256" key="15">
    <source>
        <dbReference type="ARBA" id="ARBA00056089"/>
    </source>
</evidence>
<dbReference type="InterPro" id="IPR059024">
    <property type="entry name" value="SYNRG_C"/>
</dbReference>
<dbReference type="Pfam" id="PF12763">
    <property type="entry name" value="EH"/>
    <property type="match status" value="1"/>
</dbReference>
<accession>A0A8B8W4N4</accession>
<feature type="compositionally biased region" description="Polar residues" evidence="21">
    <location>
        <begin position="304"/>
        <end position="315"/>
    </location>
</feature>
<feature type="compositionally biased region" description="Polar residues" evidence="21">
    <location>
        <begin position="922"/>
        <end position="933"/>
    </location>
</feature>
<dbReference type="PROSITE" id="PS50031">
    <property type="entry name" value="EH"/>
    <property type="match status" value="1"/>
</dbReference>
<evidence type="ECO:0000256" key="16">
    <source>
        <dbReference type="ARBA" id="ARBA00064325"/>
    </source>
</evidence>
<feature type="coiled-coil region" evidence="20">
    <location>
        <begin position="117"/>
        <end position="153"/>
    </location>
</feature>
<keyword evidence="11" id="KW-0333">Golgi apparatus</keyword>
<feature type="compositionally biased region" description="Polar residues" evidence="21">
    <location>
        <begin position="199"/>
        <end position="210"/>
    </location>
</feature>
<evidence type="ECO:0000256" key="7">
    <source>
        <dbReference type="ARBA" id="ARBA00022583"/>
    </source>
</evidence>
<dbReference type="SMART" id="SM00027">
    <property type="entry name" value="EH"/>
    <property type="match status" value="1"/>
</dbReference>
<evidence type="ECO:0000256" key="11">
    <source>
        <dbReference type="ARBA" id="ARBA00023034"/>
    </source>
</evidence>
<feature type="region of interest" description="Disordered" evidence="21">
    <location>
        <begin position="177"/>
        <end position="210"/>
    </location>
</feature>
<feature type="region of interest" description="Disordered" evidence="21">
    <location>
        <begin position="777"/>
        <end position="811"/>
    </location>
</feature>
<feature type="region of interest" description="Disordered" evidence="21">
    <location>
        <begin position="530"/>
        <end position="570"/>
    </location>
</feature>
<evidence type="ECO:0000256" key="5">
    <source>
        <dbReference type="ARBA" id="ARBA00022490"/>
    </source>
</evidence>
<keyword evidence="13" id="KW-0472">Membrane</keyword>
<keyword evidence="10" id="KW-0007">Acetylation</keyword>
<proteinExistence type="predicted"/>
<feature type="region of interest" description="Disordered" evidence="21">
    <location>
        <begin position="831"/>
        <end position="899"/>
    </location>
</feature>
<evidence type="ECO:0000256" key="3">
    <source>
        <dbReference type="ARBA" id="ARBA00004556"/>
    </source>
</evidence>
<evidence type="ECO:0000256" key="13">
    <source>
        <dbReference type="ARBA" id="ARBA00023136"/>
    </source>
</evidence>
<keyword evidence="14" id="KW-0968">Cytoplasmic vesicle</keyword>
<protein>
    <recommendedName>
        <fullName evidence="17">Synergin gamma</fullName>
    </recommendedName>
    <alternativeName>
        <fullName evidence="19">AP1 subunit gamma-binding protein 1</fullName>
    </alternativeName>
    <alternativeName>
        <fullName evidence="18">Gamma-synergin</fullName>
    </alternativeName>
</protein>
<feature type="compositionally biased region" description="Polar residues" evidence="21">
    <location>
        <begin position="532"/>
        <end position="565"/>
    </location>
</feature>
<feature type="compositionally biased region" description="Low complexity" evidence="21">
    <location>
        <begin position="790"/>
        <end position="803"/>
    </location>
</feature>
<dbReference type="Proteomes" id="UP000694857">
    <property type="component" value="Chromosome 20"/>
</dbReference>
<evidence type="ECO:0000256" key="8">
    <source>
        <dbReference type="ARBA" id="ARBA00022737"/>
    </source>
</evidence>
<keyword evidence="5" id="KW-0963">Cytoplasm</keyword>
<evidence type="ECO:0000313" key="24">
    <source>
        <dbReference type="RefSeq" id="XP_036692058.1"/>
    </source>
</evidence>
<feature type="compositionally biased region" description="Low complexity" evidence="21">
    <location>
        <begin position="938"/>
        <end position="950"/>
    </location>
</feature>
<dbReference type="CDD" id="cd00052">
    <property type="entry name" value="EH"/>
    <property type="match status" value="1"/>
</dbReference>
<evidence type="ECO:0000256" key="1">
    <source>
        <dbReference type="ARBA" id="ARBA00004132"/>
    </source>
</evidence>
<dbReference type="InterPro" id="IPR011992">
    <property type="entry name" value="EF-hand-dom_pair"/>
</dbReference>
<keyword evidence="6" id="KW-0597">Phosphoprotein</keyword>
<keyword evidence="8" id="KW-0677">Repeat</keyword>
<reference evidence="24" key="1">
    <citation type="submission" date="2025-08" db="UniProtKB">
        <authorList>
            <consortium name="RefSeq"/>
        </authorList>
    </citation>
    <scope>IDENTIFICATION</scope>
    <source>
        <tissue evidence="24">Epidermis and Blubber</tissue>
    </source>
</reference>
<name>A0A8B8W4N4_BALMU</name>
<feature type="compositionally biased region" description="Basic and acidic residues" evidence="21">
    <location>
        <begin position="831"/>
        <end position="851"/>
    </location>
</feature>
<dbReference type="InterPro" id="IPR039656">
    <property type="entry name" value="SYNRG"/>
</dbReference>
<feature type="region of interest" description="Disordered" evidence="21">
    <location>
        <begin position="615"/>
        <end position="676"/>
    </location>
</feature>
<comment type="subcellular location">
    <subcellularLocation>
        <location evidence="3">Cytoplasm</location>
        <location evidence="3">Perinuclear region</location>
    </subcellularLocation>
    <subcellularLocation>
        <location evidence="1">Cytoplasmic vesicle</location>
        <location evidence="1">Clathrin-coated vesicle</location>
    </subcellularLocation>
    <subcellularLocation>
        <location evidence="2">Golgi apparatus</location>
        <location evidence="2">trans-Golgi network membrane</location>
        <topology evidence="2">Peripheral membrane protein</topology>
    </subcellularLocation>
</comment>
<evidence type="ECO:0000256" key="18">
    <source>
        <dbReference type="ARBA" id="ARBA00079233"/>
    </source>
</evidence>
<comment type="subunit">
    <text evidence="16">Self-associates. Interacts with GGA1 (via GAE domain). Interacts with GGA2 and GGA3. Interacts with AP1G1 (via GAE domain), a subunit of adapter protein complex AP-1. Interacts with AP1G2 (via GAE domain) a subunit of adapter protein complex AP-1. Component of the aftiphilin/p200/gamma-synergin complex, at least composed of AFTPH/aftiphilin, HEATR5B/p200a and SYNRG/gamma-synergin, which plays a role in the AP1G1/AP-1-mediated trafficking of transferrin from early to recycling endosomes. Within the complex interacts with AFTPH/aftiphilin and HEATR5B/p200a; the interactions are direct. Interacts (via EH domain) with SCAMP1.</text>
</comment>
<evidence type="ECO:0000256" key="4">
    <source>
        <dbReference type="ARBA" id="ARBA00022448"/>
    </source>
</evidence>
<dbReference type="CTD" id="11276"/>
<evidence type="ECO:0000256" key="14">
    <source>
        <dbReference type="ARBA" id="ARBA00023329"/>
    </source>
</evidence>
<evidence type="ECO:0000256" key="9">
    <source>
        <dbReference type="ARBA" id="ARBA00022927"/>
    </source>
</evidence>
<keyword evidence="9" id="KW-0653">Protein transport</keyword>
<dbReference type="Pfam" id="PF25999">
    <property type="entry name" value="SYNRG_C"/>
    <property type="match status" value="1"/>
</dbReference>
<evidence type="ECO:0000313" key="23">
    <source>
        <dbReference type="Proteomes" id="UP000694857"/>
    </source>
</evidence>
<dbReference type="PANTHER" id="PTHR15463:SF2">
    <property type="entry name" value="SYNERGIN GAMMA"/>
    <property type="match status" value="1"/>
</dbReference>
<dbReference type="SUPFAM" id="SSF47473">
    <property type="entry name" value="EF-hand"/>
    <property type="match status" value="1"/>
</dbReference>
<feature type="region of interest" description="Disordered" evidence="21">
    <location>
        <begin position="297"/>
        <end position="338"/>
    </location>
</feature>
<dbReference type="GO" id="GO:0030130">
    <property type="term" value="C:clathrin coat of trans-Golgi network vesicle"/>
    <property type="evidence" value="ECO:0007669"/>
    <property type="project" value="UniProtKB-ARBA"/>
</dbReference>
<evidence type="ECO:0000256" key="6">
    <source>
        <dbReference type="ARBA" id="ARBA00022553"/>
    </source>
</evidence>
<gene>
    <name evidence="24" type="primary">SYNRG</name>
</gene>
<feature type="compositionally biased region" description="Basic and acidic residues" evidence="21">
    <location>
        <begin position="777"/>
        <end position="789"/>
    </location>
</feature>
<feature type="region of interest" description="Disordered" evidence="21">
    <location>
        <begin position="1098"/>
        <end position="1127"/>
    </location>
</feature>
<keyword evidence="12 20" id="KW-0175">Coiled coil</keyword>
<keyword evidence="7" id="KW-0254">Endocytosis</keyword>
<dbReference type="InterPro" id="IPR000261">
    <property type="entry name" value="EH_dom"/>
</dbReference>
<dbReference type="RefSeq" id="XP_036692058.1">
    <property type="nucleotide sequence ID" value="XM_036836163.1"/>
</dbReference>
<dbReference type="GeneID" id="118886433"/>
<evidence type="ECO:0000256" key="21">
    <source>
        <dbReference type="SAM" id="MobiDB-lite"/>
    </source>
</evidence>
<evidence type="ECO:0000256" key="19">
    <source>
        <dbReference type="ARBA" id="ARBA00084050"/>
    </source>
</evidence>
<evidence type="ECO:0000256" key="17">
    <source>
        <dbReference type="ARBA" id="ARBA00072950"/>
    </source>
</evidence>
<dbReference type="GO" id="GO:0006897">
    <property type="term" value="P:endocytosis"/>
    <property type="evidence" value="ECO:0007669"/>
    <property type="project" value="UniProtKB-KW"/>
</dbReference>
<dbReference type="GO" id="GO:0015031">
    <property type="term" value="P:protein transport"/>
    <property type="evidence" value="ECO:0007669"/>
    <property type="project" value="UniProtKB-KW"/>
</dbReference>
<feature type="region of interest" description="Disordered" evidence="21">
    <location>
        <begin position="998"/>
        <end position="1052"/>
    </location>
</feature>
<keyword evidence="23" id="KW-1185">Reference proteome</keyword>
<dbReference type="FunFam" id="1.10.238.10:FF:000075">
    <property type="entry name" value="synergin gamma isoform X2"/>
    <property type="match status" value="1"/>
</dbReference>
<feature type="compositionally biased region" description="Basic and acidic residues" evidence="21">
    <location>
        <begin position="1001"/>
        <end position="1015"/>
    </location>
</feature>
<evidence type="ECO:0000259" key="22">
    <source>
        <dbReference type="PROSITE" id="PS50031"/>
    </source>
</evidence>
<sequence length="1339" mass="142540">MALRPGTGAGGGGAAGPGAGAAGGGSFMFPVAGGIRPPQAGLMPMQQQGFPMVSVMQPNMQGMIGMNYSSQMSQGPIAMQAGIPMGPIPAGGMPYLGQAPFLGMRPPGPQYTPDMQKQFAEEQQKRFEQQQKLLEEERKRRQFEEQKQKLRLLSSVKPKTGEKSRDDALEAIKGNLDGFSRDAKMHPTPASHPKKPDYPTSSHSAKTVSPSPAFLDEEEFSDFMQGPVEAPTCGPSSTSQPFQSFHPTAPLGQLHAQKAGAQYIPPGPSLEEKLLVSCDISTSGQEQIKLNTSEVGRKAIGPGSSKNHPSLTANNGGAVDGRVSGTTTAEAEKTSDQNLSIEESGVGVFPSQDPVQPRMPPWIYNESLVPDVYKKILETTMTPTGIDTAKLYPILMSSGLPRETLGQIWALANRTTPGKLTKEELYTVLAMIAVTQRGVPAMSPDALNQFPAAPVPTLSGFPMTLPTAVSQPTGMPSGPAGSMPLTLGQPVMGINLVGPVGGAAAQTSSGFMSAYPANQVVKPEEDDFQDFQDASKSGSLDDSFSDFQELPASSKSNSQHGNSAPSLLMPLPGTKGSASVDKYAVFKGIAADKSSENTVPFGEPGDKYSAFRELEQTAESKSSGENFAEFRSAGNDDGFTDFKTADSISPLEPPAKDKPFPAAFPSGAIQQKPQTQVKNPLNLADLDMFSSVTCSSEKPLSFSAAFSASKSVSSRPQLAGSAAPMTTLASTKTSSLADDFGEFNLFGEYSSPASVGEQDDFADFMAFSNSSISSEQKADDKYEALKEESSPVPLSSSASSTVKNGQSSAAASTKYDVFKQLSLEGSGLGVEELKDNTSSGKSDDDFADFHSSKFSSMNSDRSLGEKAAAFRHTKEDSASVKSLDLPSIGGSSVGKEDSEDALSVQFDMKLADVGGDLKHGMSDSSLDLPTVSGQHPPAAAGSGASAAASALQKKDTSFGSTENLPMTSLSKVTAFTSEDAPPETTFPAFASFKDVMPQASEQKEYKSGDYRDFTRQDLPAAERSQEATCPSPASSSASHDTPKECADDFGEFQSEKPKISKFDFLVANSQGKVKSSEEMIKSELATFDLSVQGSHKRSLSLGDKEISRSSPSPAPEQPFRDRSNTLSEKPALPVIRDKYKDLTGEVEENERYAYEWQRCLGSALEVIKKANDTLNGISSSSVCTEVIQSAQGMEYLLGVVEVYRVTKRVELGIKATAVCSEKLQQLLKDIDKVWNNLIGFMSLATLTPDENSLDFSSCMLRPGIKNAQELACGVCLLNVDSRSRKEEKPAEEHPKKAFNSDTDSFKLAYGGHQYHASCANFWINCVEPKPPGLVLPDLL</sequence>
<evidence type="ECO:0000256" key="10">
    <source>
        <dbReference type="ARBA" id="ARBA00022990"/>
    </source>
</evidence>
<dbReference type="GO" id="GO:0048471">
    <property type="term" value="C:perinuclear region of cytoplasm"/>
    <property type="evidence" value="ECO:0007669"/>
    <property type="project" value="UniProtKB-SubCell"/>
</dbReference>
<feature type="region of interest" description="Disordered" evidence="21">
    <location>
        <begin position="919"/>
        <end position="964"/>
    </location>
</feature>
<keyword evidence="4" id="KW-0813">Transport</keyword>
<organism evidence="23 24">
    <name type="scientific">Balaenoptera musculus</name>
    <name type="common">Blue whale</name>
    <dbReference type="NCBI Taxonomy" id="9771"/>
    <lineage>
        <taxon>Eukaryota</taxon>
        <taxon>Metazoa</taxon>
        <taxon>Chordata</taxon>
        <taxon>Craniata</taxon>
        <taxon>Vertebrata</taxon>
        <taxon>Euteleostomi</taxon>
        <taxon>Mammalia</taxon>
        <taxon>Eutheria</taxon>
        <taxon>Laurasiatheria</taxon>
        <taxon>Artiodactyla</taxon>
        <taxon>Whippomorpha</taxon>
        <taxon>Cetacea</taxon>
        <taxon>Mysticeti</taxon>
        <taxon>Balaenopteridae</taxon>
        <taxon>Balaenoptera</taxon>
    </lineage>
</organism>
<evidence type="ECO:0000256" key="12">
    <source>
        <dbReference type="ARBA" id="ARBA00023054"/>
    </source>
</evidence>